<dbReference type="Gene3D" id="3.90.25.10">
    <property type="entry name" value="UDP-galactose 4-epimerase, domain 1"/>
    <property type="match status" value="1"/>
</dbReference>
<evidence type="ECO:0000256" key="7">
    <source>
        <dbReference type="ARBA" id="ARBA00023144"/>
    </source>
</evidence>
<comment type="caution">
    <text evidence="11">The sequence shown here is derived from an EMBL/GenBank/DDBJ whole genome shotgun (WGS) entry which is preliminary data.</text>
</comment>
<dbReference type="NCBIfam" id="TIGR01179">
    <property type="entry name" value="galE"/>
    <property type="match status" value="1"/>
</dbReference>
<dbReference type="GO" id="GO:0003974">
    <property type="term" value="F:UDP-N-acetylglucosamine 4-epimerase activity"/>
    <property type="evidence" value="ECO:0007669"/>
    <property type="project" value="UniProtKB-EC"/>
</dbReference>
<comment type="catalytic activity">
    <reaction evidence="1">
        <text>UDP-N-acetyl-alpha-D-glucosamine = UDP-N-acetyl-alpha-D-galactosamine</text>
        <dbReference type="Rhea" id="RHEA:20517"/>
        <dbReference type="ChEBI" id="CHEBI:57705"/>
        <dbReference type="ChEBI" id="CHEBI:67138"/>
        <dbReference type="EC" id="5.1.3.7"/>
    </reaction>
</comment>
<evidence type="ECO:0000313" key="11">
    <source>
        <dbReference type="EMBL" id="KAG5310343.1"/>
    </source>
</evidence>
<dbReference type="InterPro" id="IPR005886">
    <property type="entry name" value="UDP_G4E"/>
</dbReference>
<dbReference type="Pfam" id="PF16363">
    <property type="entry name" value="GDP_Man_Dehyd"/>
    <property type="match status" value="1"/>
</dbReference>
<keyword evidence="6 9" id="KW-0520">NAD</keyword>
<comment type="pathway">
    <text evidence="5 9">Carbohydrate metabolism; galactose metabolism.</text>
</comment>
<keyword evidence="9" id="KW-0119">Carbohydrate metabolism</keyword>
<gene>
    <name evidence="11" type="primary">Gale_1</name>
    <name evidence="11" type="ORF">G6Z75_0011021</name>
</gene>
<name>A0A836F165_9HYME</name>
<dbReference type="CDD" id="cd05247">
    <property type="entry name" value="UDP_G4E_1_SDR_e"/>
    <property type="match status" value="1"/>
</dbReference>
<comment type="function">
    <text evidence="4">Catalyzes two distinct but analogous reactions: the reversible epimerization of UDP-glucose to UDP-galactose and the reversible epimerization of UDP-N-acetylglucosamine to UDP-N-acetylgalactosamine. The reaction with UDP-Gal plays a critical role in the Leloir pathway of galactose catabolism in which galactose is converted to the glycolytic intermediate glucose 6-phosphate. It contributes to the catabolism of dietary galactose and enables the endogenous biosynthesis of both UDP-Gal and UDP-GalNAc when exogenous sources are limited. Both UDP-sugar interconversions are important in the synthesis of glycoproteins and glycolipids.</text>
</comment>
<comment type="subunit">
    <text evidence="9">Homodimer.</text>
</comment>
<dbReference type="GO" id="GO:0005829">
    <property type="term" value="C:cytosol"/>
    <property type="evidence" value="ECO:0007669"/>
    <property type="project" value="TreeGrafter"/>
</dbReference>
<dbReference type="EC" id="5.1.3.2" evidence="9"/>
<evidence type="ECO:0000256" key="4">
    <source>
        <dbReference type="ARBA" id="ARBA00002760"/>
    </source>
</evidence>
<comment type="catalytic activity">
    <reaction evidence="2 9">
        <text>UDP-alpha-D-glucose = UDP-alpha-D-galactose</text>
        <dbReference type="Rhea" id="RHEA:22168"/>
        <dbReference type="ChEBI" id="CHEBI:58885"/>
        <dbReference type="ChEBI" id="CHEBI:66914"/>
        <dbReference type="EC" id="5.1.3.2"/>
    </reaction>
</comment>
<dbReference type="Gene3D" id="3.40.50.720">
    <property type="entry name" value="NAD(P)-binding Rossmann-like Domain"/>
    <property type="match status" value="1"/>
</dbReference>
<evidence type="ECO:0000259" key="10">
    <source>
        <dbReference type="SMART" id="SM00822"/>
    </source>
</evidence>
<keyword evidence="12" id="KW-1185">Reference proteome</keyword>
<evidence type="ECO:0000256" key="1">
    <source>
        <dbReference type="ARBA" id="ARBA00000014"/>
    </source>
</evidence>
<dbReference type="Proteomes" id="UP000667349">
    <property type="component" value="Unassembled WGS sequence"/>
</dbReference>
<proteinExistence type="inferred from homology"/>
<evidence type="ECO:0000256" key="9">
    <source>
        <dbReference type="RuleBase" id="RU366046"/>
    </source>
</evidence>
<comment type="similarity">
    <text evidence="9">Belongs to the NAD(P)-dependent epimerase/dehydratase family.</text>
</comment>
<evidence type="ECO:0000256" key="3">
    <source>
        <dbReference type="ARBA" id="ARBA00001911"/>
    </source>
</evidence>
<reference evidence="11" key="1">
    <citation type="submission" date="2020-02" db="EMBL/GenBank/DDBJ databases">
        <title>Relaxed selection underlies rapid genomic changes in the transitions from sociality to social parasitism in ants.</title>
        <authorList>
            <person name="Bi X."/>
        </authorList>
    </citation>
    <scope>NUCLEOTIDE SEQUENCE</scope>
    <source>
        <strain evidence="11">BGI-DK2013a</strain>
        <tissue evidence="11">Whole body</tissue>
    </source>
</reference>
<evidence type="ECO:0000256" key="6">
    <source>
        <dbReference type="ARBA" id="ARBA00023027"/>
    </source>
</evidence>
<dbReference type="GO" id="GO:0033499">
    <property type="term" value="P:galactose catabolic process via UDP-galactose, Leloir pathway"/>
    <property type="evidence" value="ECO:0007669"/>
    <property type="project" value="TreeGrafter"/>
</dbReference>
<keyword evidence="8 9" id="KW-0413">Isomerase</keyword>
<dbReference type="PANTHER" id="PTHR43725">
    <property type="entry name" value="UDP-GLUCOSE 4-EPIMERASE"/>
    <property type="match status" value="1"/>
</dbReference>
<protein>
    <recommendedName>
        <fullName evidence="9">UDP-glucose 4-epimerase</fullName>
        <ecNumber evidence="9">5.1.3.2</ecNumber>
    </recommendedName>
</protein>
<dbReference type="GO" id="GO:0003978">
    <property type="term" value="F:UDP-glucose 4-epimerase activity"/>
    <property type="evidence" value="ECO:0007669"/>
    <property type="project" value="UniProtKB-UniRule"/>
</dbReference>
<evidence type="ECO:0000256" key="5">
    <source>
        <dbReference type="ARBA" id="ARBA00004947"/>
    </source>
</evidence>
<feature type="domain" description="Ketoreductase" evidence="10">
    <location>
        <begin position="6"/>
        <end position="163"/>
    </location>
</feature>
<accession>A0A836F165</accession>
<evidence type="ECO:0000256" key="2">
    <source>
        <dbReference type="ARBA" id="ARBA00000083"/>
    </source>
</evidence>
<keyword evidence="7" id="KW-0299">Galactose metabolism</keyword>
<dbReference type="UniPathway" id="UPA00214"/>
<organism evidence="11 12">
    <name type="scientific">Acromyrmex insinuator</name>
    <dbReference type="NCBI Taxonomy" id="230686"/>
    <lineage>
        <taxon>Eukaryota</taxon>
        <taxon>Metazoa</taxon>
        <taxon>Ecdysozoa</taxon>
        <taxon>Arthropoda</taxon>
        <taxon>Hexapoda</taxon>
        <taxon>Insecta</taxon>
        <taxon>Pterygota</taxon>
        <taxon>Neoptera</taxon>
        <taxon>Endopterygota</taxon>
        <taxon>Hymenoptera</taxon>
        <taxon>Apocrita</taxon>
        <taxon>Aculeata</taxon>
        <taxon>Formicoidea</taxon>
        <taxon>Formicidae</taxon>
        <taxon>Myrmicinae</taxon>
        <taxon>Acromyrmex</taxon>
    </lineage>
</organism>
<evidence type="ECO:0000256" key="8">
    <source>
        <dbReference type="ARBA" id="ARBA00023235"/>
    </source>
</evidence>
<dbReference type="InterPro" id="IPR016040">
    <property type="entry name" value="NAD(P)-bd_dom"/>
</dbReference>
<dbReference type="PANTHER" id="PTHR43725:SF47">
    <property type="entry name" value="UDP-GLUCOSE 4-EPIMERASE"/>
    <property type="match status" value="1"/>
</dbReference>
<feature type="non-terminal residue" evidence="11">
    <location>
        <position position="363"/>
    </location>
</feature>
<feature type="non-terminal residue" evidence="11">
    <location>
        <position position="1"/>
    </location>
</feature>
<dbReference type="InterPro" id="IPR036291">
    <property type="entry name" value="NAD(P)-bd_dom_sf"/>
</dbReference>
<comment type="cofactor">
    <cofactor evidence="3 9">
        <name>NAD(+)</name>
        <dbReference type="ChEBI" id="CHEBI:57540"/>
    </cofactor>
</comment>
<dbReference type="EMBL" id="JAANHZ010000503">
    <property type="protein sequence ID" value="KAG5310343.1"/>
    <property type="molecule type" value="Genomic_DNA"/>
</dbReference>
<evidence type="ECO:0000313" key="12">
    <source>
        <dbReference type="Proteomes" id="UP000667349"/>
    </source>
</evidence>
<dbReference type="NCBIfam" id="NF007956">
    <property type="entry name" value="PRK10675.1"/>
    <property type="match status" value="1"/>
</dbReference>
<dbReference type="InterPro" id="IPR057326">
    <property type="entry name" value="KR_dom"/>
</dbReference>
<dbReference type="AlphaFoldDB" id="A0A836F165"/>
<dbReference type="SMART" id="SM00822">
    <property type="entry name" value="PKS_KR"/>
    <property type="match status" value="1"/>
</dbReference>
<sequence>MASESWNVLVTGGAGYIGSHTVLELVQAGLRVVVIDNLINAYKDSNSEKPESLLRVEKLTNKSIVYIDCDITNINDLRSVFQKIRIFRIFLSLQHTFHCVIHFAALKAVGESCQKPLEYYKTNVSGTINLLEVMRENNVKHFIYSSSATVYGVPEQLPLVEDMKTGNCTNPYGKTKFMVEEILKDLCTSDKEFSVISLRYFNPVGAHPSGEIGEDPNGIPNNLMPYIAQVSVGKRDMLYIYGNDYDTPDGTGVRDYIHIMDLAVGHMKAVKYQKSRNPTGFKPINLGSGKGYSVLQVIHAFEKASARKIPYKIVERRPGDVSTSYADASIANKELDWTATKNLDDMCADTWKWQQNNPNGYKL</sequence>
<dbReference type="SUPFAM" id="SSF51735">
    <property type="entry name" value="NAD(P)-binding Rossmann-fold domains"/>
    <property type="match status" value="1"/>
</dbReference>